<dbReference type="Pfam" id="PF00743">
    <property type="entry name" value="FMO-like"/>
    <property type="match status" value="1"/>
</dbReference>
<accession>A0A0L0HBV9</accession>
<dbReference type="GO" id="GO:0050661">
    <property type="term" value="F:NADP binding"/>
    <property type="evidence" value="ECO:0007669"/>
    <property type="project" value="InterPro"/>
</dbReference>
<dbReference type="AlphaFoldDB" id="A0A0L0HBV9"/>
<evidence type="ECO:0008006" key="7">
    <source>
        <dbReference type="Google" id="ProtNLM"/>
    </source>
</evidence>
<comment type="similarity">
    <text evidence="1">Belongs to the FMO family.</text>
</comment>
<evidence type="ECO:0000256" key="4">
    <source>
        <dbReference type="ARBA" id="ARBA00023002"/>
    </source>
</evidence>
<keyword evidence="3" id="KW-0274">FAD</keyword>
<evidence type="ECO:0000256" key="3">
    <source>
        <dbReference type="ARBA" id="ARBA00022827"/>
    </source>
</evidence>
<dbReference type="Gene3D" id="3.50.50.60">
    <property type="entry name" value="FAD/NAD(P)-binding domain"/>
    <property type="match status" value="1"/>
</dbReference>
<dbReference type="InParanoid" id="A0A0L0HBV9"/>
<dbReference type="InterPro" id="IPR036188">
    <property type="entry name" value="FAD/NAD-bd_sf"/>
</dbReference>
<name>A0A0L0HBV9_SPIPD</name>
<keyword evidence="2" id="KW-0285">Flavoprotein</keyword>
<dbReference type="InterPro" id="IPR020946">
    <property type="entry name" value="Flavin_mOase-like"/>
</dbReference>
<dbReference type="STRING" id="645134.A0A0L0HBV9"/>
<dbReference type="VEuPathDB" id="FungiDB:SPPG_06067"/>
<organism evidence="5 6">
    <name type="scientific">Spizellomyces punctatus (strain DAOM BR117)</name>
    <dbReference type="NCBI Taxonomy" id="645134"/>
    <lineage>
        <taxon>Eukaryota</taxon>
        <taxon>Fungi</taxon>
        <taxon>Fungi incertae sedis</taxon>
        <taxon>Chytridiomycota</taxon>
        <taxon>Chytridiomycota incertae sedis</taxon>
        <taxon>Chytridiomycetes</taxon>
        <taxon>Spizellomycetales</taxon>
        <taxon>Spizellomycetaceae</taxon>
        <taxon>Spizellomyces</taxon>
    </lineage>
</organism>
<reference evidence="5 6" key="1">
    <citation type="submission" date="2009-08" db="EMBL/GenBank/DDBJ databases">
        <title>The Genome Sequence of Spizellomyces punctatus strain DAOM BR117.</title>
        <authorList>
            <consortium name="The Broad Institute Genome Sequencing Platform"/>
            <person name="Russ C."/>
            <person name="Cuomo C."/>
            <person name="Shea T."/>
            <person name="Young S.K."/>
            <person name="Zeng Q."/>
            <person name="Koehrsen M."/>
            <person name="Haas B."/>
            <person name="Borodovsky M."/>
            <person name="Guigo R."/>
            <person name="Alvarado L."/>
            <person name="Berlin A."/>
            <person name="Bochicchio J."/>
            <person name="Borenstein D."/>
            <person name="Chapman S."/>
            <person name="Chen Z."/>
            <person name="Engels R."/>
            <person name="Freedman E."/>
            <person name="Gellesch M."/>
            <person name="Goldberg J."/>
            <person name="Griggs A."/>
            <person name="Gujja S."/>
            <person name="Heiman D."/>
            <person name="Hepburn T."/>
            <person name="Howarth C."/>
            <person name="Jen D."/>
            <person name="Larson L."/>
            <person name="Lewis B."/>
            <person name="Mehta T."/>
            <person name="Park D."/>
            <person name="Pearson M."/>
            <person name="Roberts A."/>
            <person name="Saif S."/>
            <person name="Shenoy N."/>
            <person name="Sisk P."/>
            <person name="Stolte C."/>
            <person name="Sykes S."/>
            <person name="Thomson T."/>
            <person name="Walk T."/>
            <person name="White J."/>
            <person name="Yandava C."/>
            <person name="Burger G."/>
            <person name="Gray M.W."/>
            <person name="Holland P.W.H."/>
            <person name="King N."/>
            <person name="Lang F.B.F."/>
            <person name="Roger A.J."/>
            <person name="Ruiz-Trillo I."/>
            <person name="Lander E."/>
            <person name="Nusbaum C."/>
        </authorList>
    </citation>
    <scope>NUCLEOTIDE SEQUENCE [LARGE SCALE GENOMIC DNA]</scope>
    <source>
        <strain evidence="5 6">DAOM BR117</strain>
    </source>
</reference>
<dbReference type="RefSeq" id="XP_016606399.1">
    <property type="nucleotide sequence ID" value="XM_016754272.1"/>
</dbReference>
<dbReference type="SUPFAM" id="SSF51905">
    <property type="entry name" value="FAD/NAD(P)-binding domain"/>
    <property type="match status" value="1"/>
</dbReference>
<evidence type="ECO:0000256" key="1">
    <source>
        <dbReference type="ARBA" id="ARBA00009183"/>
    </source>
</evidence>
<protein>
    <recommendedName>
        <fullName evidence="7">FAD/NAD(P)-binding domain-containing protein</fullName>
    </recommendedName>
</protein>
<gene>
    <name evidence="5" type="ORF">SPPG_06067</name>
</gene>
<proteinExistence type="inferred from homology"/>
<dbReference type="OMA" id="CHIFEAG"/>
<dbReference type="GO" id="GO:0004499">
    <property type="term" value="F:N,N-dimethylaniline monooxygenase activity"/>
    <property type="evidence" value="ECO:0007669"/>
    <property type="project" value="InterPro"/>
</dbReference>
<evidence type="ECO:0000313" key="6">
    <source>
        <dbReference type="Proteomes" id="UP000053201"/>
    </source>
</evidence>
<dbReference type="GO" id="GO:0050660">
    <property type="term" value="F:flavin adenine dinucleotide binding"/>
    <property type="evidence" value="ECO:0007669"/>
    <property type="project" value="InterPro"/>
</dbReference>
<keyword evidence="6" id="KW-1185">Reference proteome</keyword>
<evidence type="ECO:0000256" key="2">
    <source>
        <dbReference type="ARBA" id="ARBA00022630"/>
    </source>
</evidence>
<dbReference type="eggNOG" id="KOG1399">
    <property type="taxonomic scope" value="Eukaryota"/>
</dbReference>
<keyword evidence="4" id="KW-0560">Oxidoreductase</keyword>
<dbReference type="EMBL" id="KQ257460">
    <property type="protein sequence ID" value="KNC98359.1"/>
    <property type="molecule type" value="Genomic_DNA"/>
</dbReference>
<dbReference type="Proteomes" id="UP000053201">
    <property type="component" value="Unassembled WGS sequence"/>
</dbReference>
<evidence type="ECO:0000313" key="5">
    <source>
        <dbReference type="EMBL" id="KNC98359.1"/>
    </source>
</evidence>
<dbReference type="GeneID" id="27689399"/>
<dbReference type="InterPro" id="IPR050346">
    <property type="entry name" value="FMO-like"/>
</dbReference>
<dbReference type="PRINTS" id="PR00419">
    <property type="entry name" value="ADXRDTASE"/>
</dbReference>
<dbReference type="PANTHER" id="PTHR23023">
    <property type="entry name" value="DIMETHYLANILINE MONOOXYGENASE"/>
    <property type="match status" value="1"/>
</dbReference>
<sequence>MPSVAYVVTCIIAFLTDLTGTVGNYISLGISLLNNLPWSPFYPSKSNRPQANAPRVAIIGAGLNGIGAAAACLASGVEVVIFEASDQIGGVWSRVNETSSLQFPSLFYRFHPLVGFRTQFPKRDEILDEAKRIYRLYDLHKRTRFNIRVRKVTPSSNSTWDVDGETFDGVISAVGTCGPENIPVWEGLSSFAGTKVHSAKMDTLQIPLQIPKGGLKYVVIGSGASAVEFVDYILNKIGPDNEGMLGFGPEKIEVTVLARHDKWMMPREPVIAWLSSVLPVDFGYLYEGFLRRFWYGHELRGMTPKRPFYASTPCLNPRFLQLIRTGKIRYVRGHIEAFDTTGVNVSVEWDSRSMIGKDSLLPNQRRTVHLSSDVVCCATGFKHPELTFIDRKVWQGSNSNDEYKPPHLHLLMSSPSYPTLCFLNHTYVDGVATAAAFHTGMVTRTMLMYLLDTSTRPSTKEAADWISQRTAAISQKETSARHYGLFPTGNRHKSSGGYDRWKEEGLRFMTYGEFCFWLIASLATVNRWHWLPYILGWQSSKGSAAARDYVRPSSTVALKLLPTSEFLSPTDTVQADLKRRGISTILAA</sequence>
<dbReference type="OrthoDB" id="66881at2759"/>